<feature type="compositionally biased region" description="Pro residues" evidence="1">
    <location>
        <begin position="807"/>
        <end position="832"/>
    </location>
</feature>
<feature type="compositionally biased region" description="Low complexity" evidence="1">
    <location>
        <begin position="1218"/>
        <end position="1231"/>
    </location>
</feature>
<feature type="compositionally biased region" description="Pro residues" evidence="1">
    <location>
        <begin position="1091"/>
        <end position="1100"/>
    </location>
</feature>
<feature type="compositionally biased region" description="Low complexity" evidence="1">
    <location>
        <begin position="637"/>
        <end position="650"/>
    </location>
</feature>
<feature type="region of interest" description="Disordered" evidence="1">
    <location>
        <begin position="1338"/>
        <end position="1360"/>
    </location>
</feature>
<evidence type="ECO:0000313" key="2">
    <source>
        <dbReference type="EMBL" id="KAJ4936254.1"/>
    </source>
</evidence>
<feature type="compositionally biased region" description="Low complexity" evidence="1">
    <location>
        <begin position="356"/>
        <end position="365"/>
    </location>
</feature>
<feature type="compositionally biased region" description="Pro residues" evidence="1">
    <location>
        <begin position="1125"/>
        <end position="1134"/>
    </location>
</feature>
<evidence type="ECO:0000256" key="1">
    <source>
        <dbReference type="SAM" id="MobiDB-lite"/>
    </source>
</evidence>
<dbReference type="PRINTS" id="PR01217">
    <property type="entry name" value="PRICHEXTENSN"/>
</dbReference>
<feature type="compositionally biased region" description="Pro residues" evidence="1">
    <location>
        <begin position="400"/>
        <end position="425"/>
    </location>
</feature>
<feature type="compositionally biased region" description="Pro residues" evidence="1">
    <location>
        <begin position="1007"/>
        <end position="1032"/>
    </location>
</feature>
<feature type="compositionally biased region" description="Pro residues" evidence="1">
    <location>
        <begin position="1193"/>
        <end position="1202"/>
    </location>
</feature>
<feature type="compositionally biased region" description="Pro residues" evidence="1">
    <location>
        <begin position="989"/>
        <end position="998"/>
    </location>
</feature>
<accession>A0AAD6B484</accession>
<feature type="compositionally biased region" description="Polar residues" evidence="1">
    <location>
        <begin position="1487"/>
        <end position="1496"/>
    </location>
</feature>
<name>A0AAD6B484_9TELE</name>
<feature type="compositionally biased region" description="Pro residues" evidence="1">
    <location>
        <begin position="1057"/>
        <end position="1066"/>
    </location>
</feature>
<sequence>MAWRDSVDSRILLCLGVLLVASSFSHCTRLTKPKALDTLRRNSTSSNGQAKGSEQYHGRLLIGLHSQQGTTKNLLDADADYQNDMASDEGYSKQNREAVERLLKMEPKVECTVNFMRLEVQDAASTPGSLFFVDRGIGLSPLPLSKLPQSCGYTIRSTRRDLVLLAPYDGCFVAVEEDYYVLPLRWYGLPVRMSCPMMKQSSPDPPRVTCHDQGMIVKTGAVISVRYAPCLGIKDGMFTLELAGEGETKISCPSWSAVSEFPGKPYQGSEDIKGPKLPQPAAQDTKAPTTVQPTQKSTPFIAPSASQPEPEKPTITPQPDNPQEQVQQPFYPSFPYYPQPQPEKPTAPPIPPQPDTPQGQVQQPFFPFPYYPQPETEQPTAAPKPPQPDAPQGPVQQPFYPFPYDPQPAPNQPTAAPKPPQPDAPQGPVQQPFFPFPHYPQPETEEPTAAPKPPQPDAPQGPVQYPQPVPERPTSTPKPPQPDAPQGPVQQPFYPFPNYPQPAPNQPTAAPKPPQPDAPQGPVQQPFYPFPYDPQPAPNQPTAAPKPPQPDAPQGPVQQPFFPFPHYPQPETEQPTAAPKPPQPDAPQDPVQQPFHPFPHYPQLEPEKSTAAPKPPQPDAPQGPVQQPFHPFPHYPQPETEQQTTAPQPEKAMDAPKQPQLQPIYSQLVTLPPATTLQQPQQGTAHSTGIPYMPPMYCPQFCLAGISNCCPQIAFHQHLHQIVPAGLGIPDSPSFHSGLPFLPSMAYSGFVKSLGFAPKPSETSMQPTTTTSSPIPQSLPSQHEKPTSAPKPPQPDAPQGPVQQPIFPFPYSPQPAPNQPTAAPKPPQPDTPQGPVQHPFHPHYPKPEQPTSAPKPPQPDATQGPVQQPIFPFPNYPQPEPEQPTAAPKPPQPDTPQGPVQHPFHPLPHYPQPEPEQPTSAPKPPQPDAPHGPVQQPFFPFPYYPQPAPNQPTAAPKPPQPDAPQGPVQQPFFPFPHYPQPETEQPTAAPKPPQPDAPQGPVQQPVIPFPYYPQPAPNQPTAAPKPPQPDAPQGPVQQPFYPFPYDPQPETEQPTAAPKPPQPDAPQGPVQQPFFPFPHYPQPETEQPTAAPKPPQPDAPQGPVQQPFFPFPHYPQPETEQPTAAPKPPQPDAPQGPVQQPFFPFPYYPQPETEQPTAAPKPPQTDAPQGPVQQPFHPFPHYPQPETEQPTAAPKPPQPDAPQGPVQQPFHPFPHYPQPETEQQTTAPQPEKAMDAPKQPQLQPIYSQLVTLPPATTLQQPQQGTAHSTGMPPMYCPQFCLAGISNCCPQIAFHQHLHQIVPAGLGIPDSPSFHSGLHFLPSMAYSGFGKGLGFAPKPTKTSMQPTTTTSSPIPQSLPSRHEKLPNVQPLDGIPAANHDDLINPTKPEWSVYPYSVPGSTYPNLQYLPQGQLPFKYNVPSRPQAPGNDPVNKVLQYEPYNIQAQKGQLSPRGMSYPSGPNFMSHIGQYLQLQHKAKRGNVLPAKELQPSNKKSSLSKGPEPDRLLVPYYMLQDAQTHTDNKSRASGNASRPYVTASKKVNEHEQTVHSSEPNSYVLLQHGPPGRESDDNPKGLSQLLQRWGMKKETEMSP</sequence>
<feature type="compositionally biased region" description="Polar residues" evidence="1">
    <location>
        <begin position="315"/>
        <end position="326"/>
    </location>
</feature>
<dbReference type="EMBL" id="JAPTMU010000010">
    <property type="protein sequence ID" value="KAJ4936254.1"/>
    <property type="molecule type" value="Genomic_DNA"/>
</dbReference>
<feature type="compositionally biased region" description="Pro residues" evidence="1">
    <location>
        <begin position="494"/>
        <end position="519"/>
    </location>
</feature>
<feature type="compositionally biased region" description="Pro residues" evidence="1">
    <location>
        <begin position="871"/>
        <end position="896"/>
    </location>
</feature>
<comment type="caution">
    <text evidence="2">The sequence shown here is derived from an EMBL/GenBank/DDBJ whole genome shotgun (WGS) entry which is preliminary data.</text>
</comment>
<feature type="compositionally biased region" description="Low complexity" evidence="1">
    <location>
        <begin position="1338"/>
        <end position="1358"/>
    </location>
</feature>
<feature type="compositionally biased region" description="Pro residues" evidence="1">
    <location>
        <begin position="905"/>
        <end position="930"/>
    </location>
</feature>
<feature type="region of interest" description="Disordered" evidence="1">
    <location>
        <begin position="1481"/>
        <end position="1502"/>
    </location>
</feature>
<dbReference type="Proteomes" id="UP001219934">
    <property type="component" value="Unassembled WGS sequence"/>
</dbReference>
<evidence type="ECO:0000313" key="3">
    <source>
        <dbReference type="Proteomes" id="UP001219934"/>
    </source>
</evidence>
<feature type="compositionally biased region" description="Low complexity" evidence="1">
    <location>
        <begin position="760"/>
        <end position="781"/>
    </location>
</feature>
<organism evidence="2 3">
    <name type="scientific">Pogonophryne albipinna</name>
    <dbReference type="NCBI Taxonomy" id="1090488"/>
    <lineage>
        <taxon>Eukaryota</taxon>
        <taxon>Metazoa</taxon>
        <taxon>Chordata</taxon>
        <taxon>Craniata</taxon>
        <taxon>Vertebrata</taxon>
        <taxon>Euteleostomi</taxon>
        <taxon>Actinopterygii</taxon>
        <taxon>Neopterygii</taxon>
        <taxon>Teleostei</taxon>
        <taxon>Neoteleostei</taxon>
        <taxon>Acanthomorphata</taxon>
        <taxon>Eupercaria</taxon>
        <taxon>Perciformes</taxon>
        <taxon>Notothenioidei</taxon>
        <taxon>Pogonophryne</taxon>
    </lineage>
</organism>
<feature type="region of interest" description="Disordered" evidence="1">
    <location>
        <begin position="1515"/>
        <end position="1590"/>
    </location>
</feature>
<feature type="compositionally biased region" description="Pro residues" evidence="1">
    <location>
        <begin position="939"/>
        <end position="964"/>
    </location>
</feature>
<feature type="compositionally biased region" description="Pro residues" evidence="1">
    <location>
        <begin position="450"/>
        <end position="485"/>
    </location>
</feature>
<proteinExistence type="predicted"/>
<gene>
    <name evidence="2" type="ORF">JOQ06_000856</name>
</gene>
<feature type="compositionally biased region" description="Polar residues" evidence="1">
    <location>
        <begin position="286"/>
        <end position="298"/>
    </location>
</feature>
<protein>
    <submittedName>
        <fullName evidence="2">Uncharacterized protein</fullName>
    </submittedName>
</protein>
<feature type="compositionally biased region" description="Pro residues" evidence="1">
    <location>
        <begin position="382"/>
        <end position="391"/>
    </location>
</feature>
<feature type="compositionally biased region" description="Pro residues" evidence="1">
    <location>
        <begin position="528"/>
        <end position="553"/>
    </location>
</feature>
<reference evidence="2" key="1">
    <citation type="submission" date="2022-11" db="EMBL/GenBank/DDBJ databases">
        <title>Chromosome-level genome of Pogonophryne albipinna.</title>
        <authorList>
            <person name="Jo E."/>
        </authorList>
    </citation>
    <scope>NUCLEOTIDE SEQUENCE</scope>
    <source>
        <strain evidence="2">SGF0006</strain>
        <tissue evidence="2">Muscle</tissue>
    </source>
</reference>
<feature type="compositionally biased region" description="Pro residues" evidence="1">
    <location>
        <begin position="335"/>
        <end position="355"/>
    </location>
</feature>
<keyword evidence="3" id="KW-1185">Reference proteome</keyword>
<feature type="compositionally biased region" description="Pro residues" evidence="1">
    <location>
        <begin position="578"/>
        <end position="587"/>
    </location>
</feature>
<feature type="region of interest" description="Disordered" evidence="1">
    <location>
        <begin position="263"/>
        <end position="657"/>
    </location>
</feature>
<feature type="region of interest" description="Disordered" evidence="1">
    <location>
        <begin position="758"/>
        <end position="1238"/>
    </location>
</feature>
<feature type="compositionally biased region" description="Pro residues" evidence="1">
    <location>
        <begin position="789"/>
        <end position="798"/>
    </location>
</feature>